<dbReference type="EMBL" id="QSRJ01000006">
    <property type="protein sequence ID" value="RGL10099.1"/>
    <property type="molecule type" value="Genomic_DNA"/>
</dbReference>
<gene>
    <name evidence="1" type="ORF">DXC81_05800</name>
</gene>
<evidence type="ECO:0000313" key="2">
    <source>
        <dbReference type="Proteomes" id="UP000260943"/>
    </source>
</evidence>
<dbReference type="AlphaFoldDB" id="A0A3E4QSC8"/>
<dbReference type="Gene3D" id="3.40.50.300">
    <property type="entry name" value="P-loop containing nucleotide triphosphate hydrolases"/>
    <property type="match status" value="1"/>
</dbReference>
<accession>A0A3E4QSC8</accession>
<proteinExistence type="predicted"/>
<dbReference type="SUPFAM" id="SSF52540">
    <property type="entry name" value="P-loop containing nucleoside triphosphate hydrolases"/>
    <property type="match status" value="1"/>
</dbReference>
<dbReference type="PANTHER" id="PTHR34301:SF8">
    <property type="entry name" value="ATPASE DOMAIN-CONTAINING PROTEIN"/>
    <property type="match status" value="1"/>
</dbReference>
<organism evidence="1 2">
    <name type="scientific">Collinsella tanakaei</name>
    <dbReference type="NCBI Taxonomy" id="626935"/>
    <lineage>
        <taxon>Bacteria</taxon>
        <taxon>Bacillati</taxon>
        <taxon>Actinomycetota</taxon>
        <taxon>Coriobacteriia</taxon>
        <taxon>Coriobacteriales</taxon>
        <taxon>Coriobacteriaceae</taxon>
        <taxon>Collinsella</taxon>
    </lineage>
</organism>
<dbReference type="PANTHER" id="PTHR34301">
    <property type="entry name" value="DNA-BINDING PROTEIN-RELATED"/>
    <property type="match status" value="1"/>
</dbReference>
<dbReference type="InterPro" id="IPR027417">
    <property type="entry name" value="P-loop_NTPase"/>
</dbReference>
<name>A0A3E4QSC8_9ACTN</name>
<protein>
    <submittedName>
        <fullName evidence="1">ATP-binding protein</fullName>
    </submittedName>
</protein>
<sequence>MKNPFTPNFGQVPLYMAGRKFLLGEIERALENGPGDPALSSILVGARGTGKTALLSHLSSKAQQTGWISVDVPCLPGMLQDILEQTRRKAREFLDERDQKHITGLTVGQIIGVEWSEDVPPSQNWRSAMTDLLEVLNAKGIGLYVTIDEIDPALDEMIQFAAIYQLFVREGRKVGLLMAGLPYKVSSLLRDESVSFLRRSSQYKVGRIDDEEIASAFKATVEIGGSTILDEVLERAVKEIDGFPFMMQLVGFRSWEERSASNDITMESVERGTYMAQRDMRNRILRPTLDELSDMDIKFLLAMLEDEDSSLSEEIAMRLNKTASYVTTYRKRLLDQGVIEMQGRARVRIALPGVREYLSEYLA</sequence>
<comment type="caution">
    <text evidence="1">The sequence shown here is derived from an EMBL/GenBank/DDBJ whole genome shotgun (WGS) entry which is preliminary data.</text>
</comment>
<dbReference type="Proteomes" id="UP000260943">
    <property type="component" value="Unassembled WGS sequence"/>
</dbReference>
<keyword evidence="1" id="KW-0547">Nucleotide-binding</keyword>
<evidence type="ECO:0000313" key="1">
    <source>
        <dbReference type="EMBL" id="RGL10099.1"/>
    </source>
</evidence>
<dbReference type="GO" id="GO:0005524">
    <property type="term" value="F:ATP binding"/>
    <property type="evidence" value="ECO:0007669"/>
    <property type="project" value="UniProtKB-KW"/>
</dbReference>
<reference evidence="1 2" key="1">
    <citation type="submission" date="2018-08" db="EMBL/GenBank/DDBJ databases">
        <title>A genome reference for cultivated species of the human gut microbiota.</title>
        <authorList>
            <person name="Zou Y."/>
            <person name="Xue W."/>
            <person name="Luo G."/>
        </authorList>
    </citation>
    <scope>NUCLEOTIDE SEQUENCE [LARGE SCALE GENOMIC DNA]</scope>
    <source>
        <strain evidence="1 2">TF08-14</strain>
    </source>
</reference>
<keyword evidence="1" id="KW-0067">ATP-binding</keyword>